<dbReference type="InterPro" id="IPR038726">
    <property type="entry name" value="PDDEXK_AddAB-type"/>
</dbReference>
<evidence type="ECO:0000256" key="7">
    <source>
        <dbReference type="ARBA" id="ARBA00023204"/>
    </source>
</evidence>
<keyword evidence="3" id="KW-0378">Hydrolase</keyword>
<reference evidence="9 10" key="1">
    <citation type="submission" date="2017-04" db="EMBL/GenBank/DDBJ databases">
        <title>The genome sequence of Parageobacillus galactosidasius DSM 18751.</title>
        <authorList>
            <person name="Ramaloko W.T."/>
            <person name="Koen N."/>
            <person name="Polliack S."/>
            <person name="Aliyu H."/>
            <person name="Lebre P."/>
            <person name="Mohr T."/>
            <person name="Oswald F."/>
            <person name="Zwick M."/>
            <person name="Neumann A."/>
            <person name="Syldatk C."/>
            <person name="Cowan D."/>
            <person name="De Maayer P."/>
        </authorList>
    </citation>
    <scope>NUCLEOTIDE SEQUENCE [LARGE SCALE GENOMIC DNA]</scope>
    <source>
        <strain evidence="9 10">DSM 18751</strain>
    </source>
</reference>
<keyword evidence="7" id="KW-0234">DNA repair</keyword>
<evidence type="ECO:0000313" key="9">
    <source>
        <dbReference type="EMBL" id="OXB94703.1"/>
    </source>
</evidence>
<evidence type="ECO:0000256" key="5">
    <source>
        <dbReference type="ARBA" id="ARBA00022840"/>
    </source>
</evidence>
<evidence type="ECO:0000256" key="4">
    <source>
        <dbReference type="ARBA" id="ARBA00022806"/>
    </source>
</evidence>
<keyword evidence="2" id="KW-0227">DNA damage</keyword>
<evidence type="ECO:0000256" key="1">
    <source>
        <dbReference type="ARBA" id="ARBA00022741"/>
    </source>
</evidence>
<dbReference type="Pfam" id="PF12705">
    <property type="entry name" value="PDDEXK_1"/>
    <property type="match status" value="1"/>
</dbReference>
<keyword evidence="5" id="KW-0067">ATP-binding</keyword>
<proteinExistence type="predicted"/>
<keyword evidence="1" id="KW-0547">Nucleotide-binding</keyword>
<comment type="caution">
    <text evidence="9">The sequence shown here is derived from an EMBL/GenBank/DDBJ whole genome shotgun (WGS) entry which is preliminary data.</text>
</comment>
<dbReference type="EMBL" id="NDYL01000001">
    <property type="protein sequence ID" value="OXB94703.1"/>
    <property type="molecule type" value="Genomic_DNA"/>
</dbReference>
<name>A0A226QQC9_9BACL</name>
<sequence length="260" mass="31270">MYDWYAYRCIIKRVINLEITVSDLYAFKSCPLQFKLTKIDKLNKKMREEDGLHAAIMSTISYFYYKLQDGILLSMDEIKEKFANIWYGKTNLYDIMHNGNRDKREKELQAIGMLHQFYRQQKHKPDKVIAVNLDFRVPFGPDFSVKGHIPLIRETPRGMEIVNFKTGNHKYNEFWQRTDMDITLQAMAFESIFKKQVDSICIHHLRSGQSFFVERKKKDYQRLYKSITMMKKTIEQGWFYPRESYLCDKCPVQQLCMEWR</sequence>
<evidence type="ECO:0000256" key="3">
    <source>
        <dbReference type="ARBA" id="ARBA00022801"/>
    </source>
</evidence>
<dbReference type="GO" id="GO:0004386">
    <property type="term" value="F:helicase activity"/>
    <property type="evidence" value="ECO:0007669"/>
    <property type="project" value="UniProtKB-KW"/>
</dbReference>
<feature type="domain" description="PD-(D/E)XK endonuclease-like" evidence="8">
    <location>
        <begin position="19"/>
        <end position="256"/>
    </location>
</feature>
<dbReference type="GO" id="GO:0016787">
    <property type="term" value="F:hydrolase activity"/>
    <property type="evidence" value="ECO:0007669"/>
    <property type="project" value="UniProtKB-KW"/>
</dbReference>
<keyword evidence="4" id="KW-0347">Helicase</keyword>
<gene>
    <name evidence="9" type="ORF">B9L23_07505</name>
</gene>
<evidence type="ECO:0000259" key="8">
    <source>
        <dbReference type="Pfam" id="PF12705"/>
    </source>
</evidence>
<evidence type="ECO:0000256" key="2">
    <source>
        <dbReference type="ARBA" id="ARBA00022763"/>
    </source>
</evidence>
<dbReference type="GO" id="GO:0003677">
    <property type="term" value="F:DNA binding"/>
    <property type="evidence" value="ECO:0007669"/>
    <property type="project" value="UniProtKB-KW"/>
</dbReference>
<dbReference type="Proteomes" id="UP000198394">
    <property type="component" value="Unassembled WGS sequence"/>
</dbReference>
<evidence type="ECO:0000256" key="6">
    <source>
        <dbReference type="ARBA" id="ARBA00023125"/>
    </source>
</evidence>
<protein>
    <recommendedName>
        <fullName evidence="8">PD-(D/E)XK endonuclease-like domain-containing protein</fullName>
    </recommendedName>
</protein>
<dbReference type="Gene3D" id="3.90.320.10">
    <property type="match status" value="1"/>
</dbReference>
<dbReference type="InterPro" id="IPR011604">
    <property type="entry name" value="PDDEXK-like_dom_sf"/>
</dbReference>
<organism evidence="9 10">
    <name type="scientific">Parageobacillus galactosidasius</name>
    <dbReference type="NCBI Taxonomy" id="883812"/>
    <lineage>
        <taxon>Bacteria</taxon>
        <taxon>Bacillati</taxon>
        <taxon>Bacillota</taxon>
        <taxon>Bacilli</taxon>
        <taxon>Bacillales</taxon>
        <taxon>Anoxybacillaceae</taxon>
        <taxon>Parageobacillus</taxon>
    </lineage>
</organism>
<evidence type="ECO:0000313" key="10">
    <source>
        <dbReference type="Proteomes" id="UP000198394"/>
    </source>
</evidence>
<dbReference type="GO" id="GO:0006281">
    <property type="term" value="P:DNA repair"/>
    <property type="evidence" value="ECO:0007669"/>
    <property type="project" value="UniProtKB-KW"/>
</dbReference>
<dbReference type="AlphaFoldDB" id="A0A226QQC9"/>
<accession>A0A226QQC9</accession>
<keyword evidence="10" id="KW-1185">Reference proteome</keyword>
<keyword evidence="6" id="KW-0238">DNA-binding</keyword>
<dbReference type="GO" id="GO:0005524">
    <property type="term" value="F:ATP binding"/>
    <property type="evidence" value="ECO:0007669"/>
    <property type="project" value="UniProtKB-KW"/>
</dbReference>